<dbReference type="Pfam" id="PF00698">
    <property type="entry name" value="Acyl_transf_1"/>
    <property type="match status" value="1"/>
</dbReference>
<dbReference type="EC" id="2.3.1.39" evidence="1 6"/>
<dbReference type="GO" id="GO:0004314">
    <property type="term" value="F:[acyl-carrier-protein] S-malonyltransferase activity"/>
    <property type="evidence" value="ECO:0007669"/>
    <property type="project" value="UniProtKB-EC"/>
</dbReference>
<dbReference type="NCBIfam" id="TIGR00128">
    <property type="entry name" value="fabD"/>
    <property type="match status" value="1"/>
</dbReference>
<evidence type="ECO:0000256" key="2">
    <source>
        <dbReference type="ARBA" id="ARBA00018953"/>
    </source>
</evidence>
<dbReference type="InterPro" id="IPR050858">
    <property type="entry name" value="Mal-CoA-ACP_Trans/PKS_FabD"/>
</dbReference>
<dbReference type="STRING" id="984262.SGRA_0351"/>
<protein>
    <recommendedName>
        <fullName evidence="2 6">Malonyl CoA-acyl carrier protein transacylase</fullName>
        <ecNumber evidence="1 6">2.3.1.39</ecNumber>
    </recommendedName>
</protein>
<proteinExistence type="inferred from homology"/>
<keyword evidence="3 6" id="KW-0808">Transferase</keyword>
<dbReference type="SMART" id="SM00827">
    <property type="entry name" value="PKS_AT"/>
    <property type="match status" value="1"/>
</dbReference>
<organism evidence="9 10">
    <name type="scientific">Saprospira grandis (strain Lewin)</name>
    <dbReference type="NCBI Taxonomy" id="984262"/>
    <lineage>
        <taxon>Bacteria</taxon>
        <taxon>Pseudomonadati</taxon>
        <taxon>Bacteroidota</taxon>
        <taxon>Saprospiria</taxon>
        <taxon>Saprospirales</taxon>
        <taxon>Saprospiraceae</taxon>
        <taxon>Saprospira</taxon>
    </lineage>
</organism>
<dbReference type="RefSeq" id="WP_014373337.1">
    <property type="nucleotide sequence ID" value="NC_016940.1"/>
</dbReference>
<dbReference type="InterPro" id="IPR014043">
    <property type="entry name" value="Acyl_transferase_dom"/>
</dbReference>
<evidence type="ECO:0000256" key="5">
    <source>
        <dbReference type="ARBA" id="ARBA00048462"/>
    </source>
</evidence>
<dbReference type="GO" id="GO:0005829">
    <property type="term" value="C:cytosol"/>
    <property type="evidence" value="ECO:0007669"/>
    <property type="project" value="TreeGrafter"/>
</dbReference>
<dbReference type="KEGG" id="sgn:SGRA_0351"/>
<reference evidence="9 10" key="1">
    <citation type="journal article" date="2012" name="Stand. Genomic Sci.">
        <title>Complete genome sequencing and analysis of Saprospira grandis str. Lewin, a predatory marine bacterium.</title>
        <authorList>
            <person name="Saw J.H."/>
            <person name="Yuryev A."/>
            <person name="Kanbe M."/>
            <person name="Hou S."/>
            <person name="Young A.G."/>
            <person name="Aizawa S."/>
            <person name="Alam M."/>
        </authorList>
    </citation>
    <scope>NUCLEOTIDE SEQUENCE [LARGE SCALE GENOMIC DNA]</scope>
    <source>
        <strain evidence="9 10">Lewin</strain>
    </source>
</reference>
<dbReference type="InterPro" id="IPR016036">
    <property type="entry name" value="Malonyl_transacylase_ACP-bd"/>
</dbReference>
<dbReference type="InterPro" id="IPR001227">
    <property type="entry name" value="Ac_transferase_dom_sf"/>
</dbReference>
<dbReference type="eggNOG" id="COG0331">
    <property type="taxonomic scope" value="Bacteria"/>
</dbReference>
<comment type="catalytic activity">
    <reaction evidence="5 6">
        <text>holo-[ACP] + malonyl-CoA = malonyl-[ACP] + CoA</text>
        <dbReference type="Rhea" id="RHEA:41792"/>
        <dbReference type="Rhea" id="RHEA-COMP:9623"/>
        <dbReference type="Rhea" id="RHEA-COMP:9685"/>
        <dbReference type="ChEBI" id="CHEBI:57287"/>
        <dbReference type="ChEBI" id="CHEBI:57384"/>
        <dbReference type="ChEBI" id="CHEBI:64479"/>
        <dbReference type="ChEBI" id="CHEBI:78449"/>
        <dbReference type="EC" id="2.3.1.39"/>
    </reaction>
</comment>
<evidence type="ECO:0000313" key="9">
    <source>
        <dbReference type="EMBL" id="AFC23090.1"/>
    </source>
</evidence>
<feature type="active site" evidence="7">
    <location>
        <position position="89"/>
    </location>
</feature>
<name>H6L7Q8_SAPGL</name>
<dbReference type="AlphaFoldDB" id="H6L7Q8"/>
<dbReference type="PANTHER" id="PTHR42681:SF1">
    <property type="entry name" value="MALONYL-COA-ACYL CARRIER PROTEIN TRANSACYLASE, MITOCHONDRIAL"/>
    <property type="match status" value="1"/>
</dbReference>
<dbReference type="InterPro" id="IPR004410">
    <property type="entry name" value="Malonyl_CoA-ACP_transAc_FabD"/>
</dbReference>
<dbReference type="EMBL" id="CP002831">
    <property type="protein sequence ID" value="AFC23090.1"/>
    <property type="molecule type" value="Genomic_DNA"/>
</dbReference>
<feature type="domain" description="Malonyl-CoA:ACP transacylase (MAT)" evidence="8">
    <location>
        <begin position="5"/>
        <end position="283"/>
    </location>
</feature>
<evidence type="ECO:0000259" key="8">
    <source>
        <dbReference type="SMART" id="SM00827"/>
    </source>
</evidence>
<keyword evidence="10" id="KW-1185">Reference proteome</keyword>
<dbReference type="Gene3D" id="3.40.366.10">
    <property type="entry name" value="Malonyl-Coenzyme A Acyl Carrier Protein, domain 2"/>
    <property type="match status" value="1"/>
</dbReference>
<dbReference type="GO" id="GO:0006633">
    <property type="term" value="P:fatty acid biosynthetic process"/>
    <property type="evidence" value="ECO:0007669"/>
    <property type="project" value="TreeGrafter"/>
</dbReference>
<dbReference type="PIRSF" id="PIRSF000446">
    <property type="entry name" value="Mct"/>
    <property type="match status" value="1"/>
</dbReference>
<dbReference type="SUPFAM" id="SSF52151">
    <property type="entry name" value="FabD/lysophospholipase-like"/>
    <property type="match status" value="1"/>
</dbReference>
<dbReference type="FunFam" id="3.30.70.250:FF:000001">
    <property type="entry name" value="Malonyl CoA-acyl carrier protein transacylase"/>
    <property type="match status" value="1"/>
</dbReference>
<evidence type="ECO:0000256" key="1">
    <source>
        <dbReference type="ARBA" id="ARBA00013258"/>
    </source>
</evidence>
<dbReference type="OrthoDB" id="9805460at2"/>
<comment type="similarity">
    <text evidence="6">Belongs to the fabD family.</text>
</comment>
<gene>
    <name evidence="9" type="primary">fabD</name>
    <name evidence="9" type="ordered locus">SGRA_0351</name>
</gene>
<evidence type="ECO:0000256" key="4">
    <source>
        <dbReference type="ARBA" id="ARBA00023315"/>
    </source>
</evidence>
<dbReference type="Proteomes" id="UP000007519">
    <property type="component" value="Chromosome"/>
</dbReference>
<evidence type="ECO:0000256" key="6">
    <source>
        <dbReference type="PIRNR" id="PIRNR000446"/>
    </source>
</evidence>
<evidence type="ECO:0000313" key="10">
    <source>
        <dbReference type="Proteomes" id="UP000007519"/>
    </source>
</evidence>
<dbReference type="SUPFAM" id="SSF55048">
    <property type="entry name" value="Probable ACP-binding domain of malonyl-CoA ACP transacylase"/>
    <property type="match status" value="1"/>
</dbReference>
<feature type="active site" evidence="7">
    <location>
        <position position="195"/>
    </location>
</feature>
<dbReference type="Gene3D" id="3.30.70.250">
    <property type="entry name" value="Malonyl-CoA ACP transacylase, ACP-binding"/>
    <property type="match status" value="1"/>
</dbReference>
<evidence type="ECO:0000256" key="3">
    <source>
        <dbReference type="ARBA" id="ARBA00022679"/>
    </source>
</evidence>
<dbReference type="PANTHER" id="PTHR42681">
    <property type="entry name" value="MALONYL-COA-ACYL CARRIER PROTEIN TRANSACYLASE, MITOCHONDRIAL"/>
    <property type="match status" value="1"/>
</dbReference>
<keyword evidence="4 6" id="KW-0012">Acyltransferase</keyword>
<dbReference type="InterPro" id="IPR016035">
    <property type="entry name" value="Acyl_Trfase/lysoPLipase"/>
</dbReference>
<accession>H6L7Q8</accession>
<dbReference type="HOGENOM" id="CLU_030558_0_1_10"/>
<dbReference type="InterPro" id="IPR024925">
    <property type="entry name" value="Malonyl_CoA-ACP_transAc"/>
</dbReference>
<evidence type="ECO:0000256" key="7">
    <source>
        <dbReference type="PIRSR" id="PIRSR000446-1"/>
    </source>
</evidence>
<sequence length="293" mass="31694">MKAFIFPGQGAQFAGMGEELYQSSEQAQALFAQANEILGFDITEVMRKGSEEDLLQTKITQPAVFLHAIITYLTKVEEADRPQAVAGHSLGEFTALVACGALSFEEALKLVSERALAMQAACEAVEGTMAAIMSRDIELVEKICAEVEEVVVPANYNNPGQLVISGSVEGVAKASEALKEAGAKVIPLKVGGAFHSPLMKMAQDRLQAAIEKTQFNAPFCPIYQNVTASPSQDPEVIKQNLIQQLTGAVRWQQSVEKMIADGMQEFTEVGGRGRILLGMLRKIDRSVGMEMLK</sequence>